<feature type="active site" description="Glycyl thioester intermediate" evidence="5">
    <location>
        <position position="87"/>
    </location>
</feature>
<dbReference type="CDD" id="cd23804">
    <property type="entry name" value="UBCc_UBE2S"/>
    <property type="match status" value="1"/>
</dbReference>
<feature type="compositionally biased region" description="Basic residues" evidence="7">
    <location>
        <begin position="241"/>
        <end position="260"/>
    </location>
</feature>
<evidence type="ECO:0000256" key="4">
    <source>
        <dbReference type="ARBA" id="ARBA00022840"/>
    </source>
</evidence>
<dbReference type="Pfam" id="PF00179">
    <property type="entry name" value="UQ_con"/>
    <property type="match status" value="1"/>
</dbReference>
<comment type="similarity">
    <text evidence="6">Belongs to the ubiquitin-conjugating enzyme family.</text>
</comment>
<evidence type="ECO:0000256" key="6">
    <source>
        <dbReference type="RuleBase" id="RU362109"/>
    </source>
</evidence>
<reference evidence="9" key="1">
    <citation type="submission" date="2014-03" db="EMBL/GenBank/DDBJ databases">
        <authorList>
            <person name="Casaregola S."/>
        </authorList>
    </citation>
    <scope>NUCLEOTIDE SEQUENCE [LARGE SCALE GENOMIC DNA]</scope>
    <source>
        <strain evidence="9">CLIB 918</strain>
    </source>
</reference>
<dbReference type="InterPro" id="IPR050113">
    <property type="entry name" value="Ub_conjugating_enzyme"/>
</dbReference>
<keyword evidence="2 6" id="KW-0547">Nucleotide-binding</keyword>
<evidence type="ECO:0000259" key="8">
    <source>
        <dbReference type="PROSITE" id="PS50127"/>
    </source>
</evidence>
<organism evidence="9 10">
    <name type="scientific">Geotrichum candidum</name>
    <name type="common">Oospora lactis</name>
    <name type="synonym">Dipodascus geotrichum</name>
    <dbReference type="NCBI Taxonomy" id="1173061"/>
    <lineage>
        <taxon>Eukaryota</taxon>
        <taxon>Fungi</taxon>
        <taxon>Dikarya</taxon>
        <taxon>Ascomycota</taxon>
        <taxon>Saccharomycotina</taxon>
        <taxon>Dipodascomycetes</taxon>
        <taxon>Dipodascales</taxon>
        <taxon>Dipodascaceae</taxon>
        <taxon>Geotrichum</taxon>
    </lineage>
</organism>
<accession>A0A0J9X4S3</accession>
<dbReference type="InterPro" id="IPR016135">
    <property type="entry name" value="UBQ-conjugating_enzyme/RWD"/>
</dbReference>
<proteinExistence type="inferred from homology"/>
<evidence type="ECO:0000256" key="7">
    <source>
        <dbReference type="SAM" id="MobiDB-lite"/>
    </source>
</evidence>
<evidence type="ECO:0000256" key="5">
    <source>
        <dbReference type="PROSITE-ProRule" id="PRU10133"/>
    </source>
</evidence>
<evidence type="ECO:0000256" key="3">
    <source>
        <dbReference type="ARBA" id="ARBA00022786"/>
    </source>
</evidence>
<dbReference type="STRING" id="1173061.A0A0J9X4S3"/>
<dbReference type="Gene3D" id="3.10.110.10">
    <property type="entry name" value="Ubiquitin Conjugating Enzyme"/>
    <property type="match status" value="1"/>
</dbReference>
<evidence type="ECO:0000313" key="10">
    <source>
        <dbReference type="Proteomes" id="UP000242525"/>
    </source>
</evidence>
<gene>
    <name evidence="9" type="ORF">BN980_GECA02s06170g</name>
</gene>
<dbReference type="PANTHER" id="PTHR24067">
    <property type="entry name" value="UBIQUITIN-CONJUGATING ENZYME E2"/>
    <property type="match status" value="1"/>
</dbReference>
<evidence type="ECO:0000256" key="1">
    <source>
        <dbReference type="ARBA" id="ARBA00022679"/>
    </source>
</evidence>
<dbReference type="InterPro" id="IPR023313">
    <property type="entry name" value="UBQ-conjugating_AS"/>
</dbReference>
<keyword evidence="3 6" id="KW-0833">Ubl conjugation pathway</keyword>
<dbReference type="SMART" id="SM00212">
    <property type="entry name" value="UBCc"/>
    <property type="match status" value="1"/>
</dbReference>
<dbReference type="GO" id="GO:0005524">
    <property type="term" value="F:ATP binding"/>
    <property type="evidence" value="ECO:0007669"/>
    <property type="project" value="UniProtKB-UniRule"/>
</dbReference>
<dbReference type="OrthoDB" id="269518at2759"/>
<keyword evidence="4 6" id="KW-0067">ATP-binding</keyword>
<feature type="region of interest" description="Disordered" evidence="7">
    <location>
        <begin position="153"/>
        <end position="260"/>
    </location>
</feature>
<keyword evidence="10" id="KW-1185">Reference proteome</keyword>
<dbReference type="EMBL" id="CCBN010000002">
    <property type="protein sequence ID" value="CDO52123.1"/>
    <property type="molecule type" value="Genomic_DNA"/>
</dbReference>
<name>A0A0J9X4S3_GEOCN</name>
<feature type="domain" description="UBC core" evidence="8">
    <location>
        <begin position="1"/>
        <end position="149"/>
    </location>
</feature>
<dbReference type="InterPro" id="IPR000608">
    <property type="entry name" value="UBC"/>
</dbReference>
<dbReference type="AlphaFoldDB" id="A0A0J9X4S3"/>
<evidence type="ECO:0000313" key="9">
    <source>
        <dbReference type="EMBL" id="CDO52123.1"/>
    </source>
</evidence>
<dbReference type="SUPFAM" id="SSF54495">
    <property type="entry name" value="UBC-like"/>
    <property type="match status" value="1"/>
</dbReference>
<dbReference type="PROSITE" id="PS50127">
    <property type="entry name" value="UBC_2"/>
    <property type="match status" value="1"/>
</dbReference>
<evidence type="ECO:0000256" key="2">
    <source>
        <dbReference type="ARBA" id="ARBA00022741"/>
    </source>
</evidence>
<comment type="caution">
    <text evidence="9">The sequence shown here is derived from an EMBL/GenBank/DDBJ whole genome shotgun (WGS) entry which is preliminary data.</text>
</comment>
<protein>
    <submittedName>
        <fullName evidence="9">Similar to Saccharomyces cerevisiae YDR177W UBC1 Ubiquitin-conjugating enzyme</fullName>
    </submittedName>
</protein>
<dbReference type="GO" id="GO:0016740">
    <property type="term" value="F:transferase activity"/>
    <property type="evidence" value="ECO:0007669"/>
    <property type="project" value="UniProtKB-KW"/>
</dbReference>
<dbReference type="Proteomes" id="UP000242525">
    <property type="component" value="Unassembled WGS sequence"/>
</dbReference>
<sequence length="260" mass="28107">MSSIRIQKDVAGLYKSPPPDTVLLSDAGSDLRRISFLLLGPESTAYYGGAWRVTLEVPAEYPQLPPKAFFETKIFHPNVEPSTGEVCVDTLKRDWTPKLNFGQIILTIRCLLIQPNPESSLNEEAGKLLLEDYSAFERTARVMTKVHALTRSDVIEEHGMPGGDNAGDKPVGAPESKSNAEPTLRAKRPADAEESKGVLSEKTVLVHDNESNIPVADSLPAAGCTAGSGDQADANEGQPALKKKKKSSSASKKKMGLRRL</sequence>
<keyword evidence="1" id="KW-0808">Transferase</keyword>
<dbReference type="PROSITE" id="PS00183">
    <property type="entry name" value="UBC_1"/>
    <property type="match status" value="1"/>
</dbReference>